<evidence type="ECO:0000313" key="9">
    <source>
        <dbReference type="EMBL" id="HIW81926.1"/>
    </source>
</evidence>
<comment type="similarity">
    <text evidence="2 7">Belongs to the PhoU family.</text>
</comment>
<evidence type="ECO:0000256" key="1">
    <source>
        <dbReference type="ARBA" id="ARBA00004496"/>
    </source>
</evidence>
<reference evidence="9" key="1">
    <citation type="journal article" date="2021" name="PeerJ">
        <title>Extensive microbial diversity within the chicken gut microbiome revealed by metagenomics and culture.</title>
        <authorList>
            <person name="Gilroy R."/>
            <person name="Ravi A."/>
            <person name="Getino M."/>
            <person name="Pursley I."/>
            <person name="Horton D.L."/>
            <person name="Alikhan N.F."/>
            <person name="Baker D."/>
            <person name="Gharbi K."/>
            <person name="Hall N."/>
            <person name="Watson M."/>
            <person name="Adriaenssens E.M."/>
            <person name="Foster-Nyarko E."/>
            <person name="Jarju S."/>
            <person name="Secka A."/>
            <person name="Antonio M."/>
            <person name="Oren A."/>
            <person name="Chaudhuri R.R."/>
            <person name="La Ragione R."/>
            <person name="Hildebrand F."/>
            <person name="Pallen M.J."/>
        </authorList>
    </citation>
    <scope>NUCLEOTIDE SEQUENCE</scope>
    <source>
        <strain evidence="9">CHK195-6426</strain>
    </source>
</reference>
<feature type="domain" description="PhoU" evidence="8">
    <location>
        <begin position="18"/>
        <end position="105"/>
    </location>
</feature>
<comment type="caution">
    <text evidence="9">The sequence shown here is derived from an EMBL/GenBank/DDBJ whole genome shotgun (WGS) entry which is preliminary data.</text>
</comment>
<dbReference type="InterPro" id="IPR038078">
    <property type="entry name" value="PhoU-like_sf"/>
</dbReference>
<dbReference type="AlphaFoldDB" id="A0A9D1R8H5"/>
<gene>
    <name evidence="9" type="primary">phoU</name>
    <name evidence="9" type="ORF">H9742_10510</name>
</gene>
<proteinExistence type="inferred from homology"/>
<dbReference type="NCBIfam" id="TIGR02135">
    <property type="entry name" value="phoU_full"/>
    <property type="match status" value="1"/>
</dbReference>
<comment type="subcellular location">
    <subcellularLocation>
        <location evidence="1 7">Cytoplasm</location>
    </subcellularLocation>
</comment>
<dbReference type="GO" id="GO:0005737">
    <property type="term" value="C:cytoplasm"/>
    <property type="evidence" value="ECO:0007669"/>
    <property type="project" value="UniProtKB-SubCell"/>
</dbReference>
<dbReference type="SUPFAM" id="SSF109755">
    <property type="entry name" value="PhoU-like"/>
    <property type="match status" value="1"/>
</dbReference>
<name>A0A9D1R8H5_9FIRM</name>
<evidence type="ECO:0000313" key="10">
    <source>
        <dbReference type="Proteomes" id="UP000824265"/>
    </source>
</evidence>
<evidence type="ECO:0000256" key="5">
    <source>
        <dbReference type="ARBA" id="ARBA00022490"/>
    </source>
</evidence>
<dbReference type="Proteomes" id="UP000824265">
    <property type="component" value="Unassembled WGS sequence"/>
</dbReference>
<dbReference type="PANTHER" id="PTHR42930:SF3">
    <property type="entry name" value="PHOSPHATE-SPECIFIC TRANSPORT SYSTEM ACCESSORY PROTEIN PHOU"/>
    <property type="match status" value="1"/>
</dbReference>
<dbReference type="Gene3D" id="1.20.58.220">
    <property type="entry name" value="Phosphate transport system protein phou homolog 2, domain 2"/>
    <property type="match status" value="1"/>
</dbReference>
<dbReference type="GO" id="GO:0045936">
    <property type="term" value="P:negative regulation of phosphate metabolic process"/>
    <property type="evidence" value="ECO:0007669"/>
    <property type="project" value="InterPro"/>
</dbReference>
<accession>A0A9D1R8H5</accession>
<dbReference type="RefSeq" id="WP_318702632.1">
    <property type="nucleotide sequence ID" value="NZ_CALWMU010000021.1"/>
</dbReference>
<comment type="subunit">
    <text evidence="3 7">Homodimer.</text>
</comment>
<dbReference type="GO" id="GO:0006817">
    <property type="term" value="P:phosphate ion transport"/>
    <property type="evidence" value="ECO:0007669"/>
    <property type="project" value="UniProtKB-KW"/>
</dbReference>
<evidence type="ECO:0000256" key="3">
    <source>
        <dbReference type="ARBA" id="ARBA00011738"/>
    </source>
</evidence>
<dbReference type="GO" id="GO:0030643">
    <property type="term" value="P:intracellular phosphate ion homeostasis"/>
    <property type="evidence" value="ECO:0007669"/>
    <property type="project" value="InterPro"/>
</dbReference>
<dbReference type="Pfam" id="PF01895">
    <property type="entry name" value="PhoU"/>
    <property type="match status" value="2"/>
</dbReference>
<comment type="function">
    <text evidence="7">Plays a role in the regulation of phosphate uptake.</text>
</comment>
<evidence type="ECO:0000256" key="6">
    <source>
        <dbReference type="ARBA" id="ARBA00022592"/>
    </source>
</evidence>
<dbReference type="PANTHER" id="PTHR42930">
    <property type="entry name" value="PHOSPHATE-SPECIFIC TRANSPORT SYSTEM ACCESSORY PROTEIN PHOU"/>
    <property type="match status" value="1"/>
</dbReference>
<evidence type="ECO:0000256" key="4">
    <source>
        <dbReference type="ARBA" id="ARBA00022448"/>
    </source>
</evidence>
<sequence>MSPRIYFEQELDLLKNKVTEMGERAEISYDRLVYAVRGNDRETLKLLLDNDRQMIDMQRSIEAKCLTLLTRQQPVARDLRLVSSALKVVTDIERVGDHVSDIAELCLRTQEFKLDGVYESKLLIMMEEAKNMLHEAVEAFVEGDEKAARQVIESDDVVDDLFNQVKEELMGSIRTQNLDADKVVDYLMIAKYLEKIGDHAVNIGEWAIFQVTGDMQGVQLY</sequence>
<dbReference type="InterPro" id="IPR028366">
    <property type="entry name" value="PhoU"/>
</dbReference>
<dbReference type="InterPro" id="IPR026022">
    <property type="entry name" value="PhoU_dom"/>
</dbReference>
<keyword evidence="5 7" id="KW-0963">Cytoplasm</keyword>
<dbReference type="FunFam" id="1.20.58.220:FF:000004">
    <property type="entry name" value="Phosphate-specific transport system accessory protein PhoU"/>
    <property type="match status" value="1"/>
</dbReference>
<organism evidence="9 10">
    <name type="scientific">Candidatus Acetatifactor stercoripullorum</name>
    <dbReference type="NCBI Taxonomy" id="2838414"/>
    <lineage>
        <taxon>Bacteria</taxon>
        <taxon>Bacillati</taxon>
        <taxon>Bacillota</taxon>
        <taxon>Clostridia</taxon>
        <taxon>Lachnospirales</taxon>
        <taxon>Lachnospiraceae</taxon>
        <taxon>Acetatifactor</taxon>
    </lineage>
</organism>
<evidence type="ECO:0000256" key="2">
    <source>
        <dbReference type="ARBA" id="ARBA00008107"/>
    </source>
</evidence>
<dbReference type="EMBL" id="DXGH01000057">
    <property type="protein sequence ID" value="HIW81926.1"/>
    <property type="molecule type" value="Genomic_DNA"/>
</dbReference>
<evidence type="ECO:0000259" key="8">
    <source>
        <dbReference type="Pfam" id="PF01895"/>
    </source>
</evidence>
<reference evidence="9" key="2">
    <citation type="submission" date="2021-04" db="EMBL/GenBank/DDBJ databases">
        <authorList>
            <person name="Gilroy R."/>
        </authorList>
    </citation>
    <scope>NUCLEOTIDE SEQUENCE</scope>
    <source>
        <strain evidence="9">CHK195-6426</strain>
    </source>
</reference>
<feature type="domain" description="PhoU" evidence="8">
    <location>
        <begin position="123"/>
        <end position="207"/>
    </location>
</feature>
<dbReference type="PIRSF" id="PIRSF003107">
    <property type="entry name" value="PhoU"/>
    <property type="match status" value="1"/>
</dbReference>
<keyword evidence="6 7" id="KW-0592">Phosphate transport</keyword>
<keyword evidence="4 7" id="KW-0813">Transport</keyword>
<protein>
    <recommendedName>
        <fullName evidence="7">Phosphate-specific transport system accessory protein PhoU</fullName>
    </recommendedName>
</protein>
<evidence type="ECO:0000256" key="7">
    <source>
        <dbReference type="PIRNR" id="PIRNR003107"/>
    </source>
</evidence>